<evidence type="ECO:0000313" key="3">
    <source>
        <dbReference type="EMBL" id="VFJ45509.1"/>
    </source>
</evidence>
<dbReference type="EMBL" id="CAADEZ010000025">
    <property type="protein sequence ID" value="VFJ45509.1"/>
    <property type="molecule type" value="Genomic_DNA"/>
</dbReference>
<evidence type="ECO:0000256" key="1">
    <source>
        <dbReference type="SAM" id="MobiDB-lite"/>
    </source>
</evidence>
<evidence type="ECO:0000313" key="2">
    <source>
        <dbReference type="EMBL" id="VFJ45035.1"/>
    </source>
</evidence>
<gene>
    <name evidence="3" type="ORF">BECKFM1743A_GA0114220_1002510</name>
    <name evidence="4" type="ORF">BECKFM1743B_GA0114221_1002310</name>
    <name evidence="2" type="ORF">BECKFM1743C_GA0114222_1002010</name>
</gene>
<dbReference type="EMBL" id="CAADFA010000020">
    <property type="protein sequence ID" value="VFJ45035.1"/>
    <property type="molecule type" value="Genomic_DNA"/>
</dbReference>
<organism evidence="2">
    <name type="scientific">Candidatus Kentrum sp. FM</name>
    <dbReference type="NCBI Taxonomy" id="2126340"/>
    <lineage>
        <taxon>Bacteria</taxon>
        <taxon>Pseudomonadati</taxon>
        <taxon>Pseudomonadota</taxon>
        <taxon>Gammaproteobacteria</taxon>
        <taxon>Candidatus Kentrum</taxon>
    </lineage>
</organism>
<name>A0A450S0H4_9GAMM</name>
<accession>A0A450S0H4</accession>
<evidence type="ECO:0000313" key="4">
    <source>
        <dbReference type="EMBL" id="VFK06721.1"/>
    </source>
</evidence>
<reference evidence="2" key="1">
    <citation type="submission" date="2019-02" db="EMBL/GenBank/DDBJ databases">
        <authorList>
            <person name="Gruber-Vodicka R. H."/>
            <person name="Seah K. B. B."/>
        </authorList>
    </citation>
    <scope>NUCLEOTIDE SEQUENCE</scope>
    <source>
        <strain evidence="3">BECK_BZ163</strain>
        <strain evidence="4">BECK_BZ164</strain>
        <strain evidence="2">BECK_BZ165</strain>
    </source>
</reference>
<proteinExistence type="predicted"/>
<dbReference type="AlphaFoldDB" id="A0A450S0H4"/>
<sequence length="34" mass="3994">MQIPPELKPLIAQLRAQHPKLKTVSDEQENQQKR</sequence>
<protein>
    <submittedName>
        <fullName evidence="2">Uncharacterized protein</fullName>
    </submittedName>
</protein>
<feature type="region of interest" description="Disordered" evidence="1">
    <location>
        <begin position="13"/>
        <end position="34"/>
    </location>
</feature>
<dbReference type="EMBL" id="CAADFL010000023">
    <property type="protein sequence ID" value="VFK06721.1"/>
    <property type="molecule type" value="Genomic_DNA"/>
</dbReference>